<proteinExistence type="predicted"/>
<organism evidence="1 2">
    <name type="scientific">Paraglomus brasilianum</name>
    <dbReference type="NCBI Taxonomy" id="144538"/>
    <lineage>
        <taxon>Eukaryota</taxon>
        <taxon>Fungi</taxon>
        <taxon>Fungi incertae sedis</taxon>
        <taxon>Mucoromycota</taxon>
        <taxon>Glomeromycotina</taxon>
        <taxon>Glomeromycetes</taxon>
        <taxon>Paraglomerales</taxon>
        <taxon>Paraglomeraceae</taxon>
        <taxon>Paraglomus</taxon>
    </lineage>
</organism>
<sequence>MPGLLISPSYLQSRKAKELQGPLTPLLHAATARLSGWELSPPRLYIEENDINMGQLLALNTLHALATDHPTNTTWSNEDMEAYIQLRSRWSEIQDGRRDTKPSSCRWQD</sequence>
<reference evidence="1" key="1">
    <citation type="submission" date="2021-06" db="EMBL/GenBank/DDBJ databases">
        <authorList>
            <person name="Kallberg Y."/>
            <person name="Tangrot J."/>
            <person name="Rosling A."/>
        </authorList>
    </citation>
    <scope>NUCLEOTIDE SEQUENCE</scope>
    <source>
        <strain evidence="1">BR232B</strain>
    </source>
</reference>
<protein>
    <submittedName>
        <fullName evidence="1">2490_t:CDS:1</fullName>
    </submittedName>
</protein>
<dbReference type="AlphaFoldDB" id="A0A9N9BR91"/>
<evidence type="ECO:0000313" key="2">
    <source>
        <dbReference type="Proteomes" id="UP000789739"/>
    </source>
</evidence>
<accession>A0A9N9BR91</accession>
<name>A0A9N9BR91_9GLOM</name>
<dbReference type="Proteomes" id="UP000789739">
    <property type="component" value="Unassembled WGS sequence"/>
</dbReference>
<gene>
    <name evidence="1" type="ORF">PBRASI_LOCUS6328</name>
</gene>
<keyword evidence="2" id="KW-1185">Reference proteome</keyword>
<dbReference type="EMBL" id="CAJVPI010000829">
    <property type="protein sequence ID" value="CAG8575379.1"/>
    <property type="molecule type" value="Genomic_DNA"/>
</dbReference>
<comment type="caution">
    <text evidence="1">The sequence shown here is derived from an EMBL/GenBank/DDBJ whole genome shotgun (WGS) entry which is preliminary data.</text>
</comment>
<evidence type="ECO:0000313" key="1">
    <source>
        <dbReference type="EMBL" id="CAG8575379.1"/>
    </source>
</evidence>